<dbReference type="InterPro" id="IPR009019">
    <property type="entry name" value="KH_sf_prok-type"/>
</dbReference>
<dbReference type="GO" id="GO:0005743">
    <property type="term" value="C:mitochondrial inner membrane"/>
    <property type="evidence" value="ECO:0007669"/>
    <property type="project" value="UniProtKB-SubCell"/>
</dbReference>
<evidence type="ECO:0000256" key="1">
    <source>
        <dbReference type="ARBA" id="ARBA00004637"/>
    </source>
</evidence>
<dbReference type="PANTHER" id="PTHR11760">
    <property type="entry name" value="30S/40S RIBOSOMAL PROTEIN S3"/>
    <property type="match status" value="1"/>
</dbReference>
<dbReference type="GO" id="GO:0003735">
    <property type="term" value="F:structural constituent of ribosome"/>
    <property type="evidence" value="ECO:0007669"/>
    <property type="project" value="TreeGrafter"/>
</dbReference>
<sequence>MAAHISKKRKFVADGVFKAELNGFLTQELAEGGYSRVEVRVTPTRTEIIILGTRTQKALGEKSQRIRGLTAVVRKGFGFPEGVESSHCGTQR</sequence>
<feature type="domain" description="KH type-2" evidence="6">
    <location>
        <begin position="20"/>
        <end position="78"/>
    </location>
</feature>
<dbReference type="GO" id="GO:0003723">
    <property type="term" value="F:RNA binding"/>
    <property type="evidence" value="ECO:0007669"/>
    <property type="project" value="UniProtKB-KW"/>
</dbReference>
<dbReference type="GO" id="GO:2001235">
    <property type="term" value="P:positive regulation of apoptotic signaling pathway"/>
    <property type="evidence" value="ECO:0007669"/>
    <property type="project" value="TreeGrafter"/>
</dbReference>
<proteinExistence type="inferred from homology"/>
<dbReference type="CDD" id="cd02413">
    <property type="entry name" value="KH-II_40S_S3"/>
    <property type="match status" value="1"/>
</dbReference>
<dbReference type="Pfam" id="PF07650">
    <property type="entry name" value="KH_2"/>
    <property type="match status" value="1"/>
</dbReference>
<keyword evidence="4" id="KW-0689">Ribosomal protein</keyword>
<dbReference type="AlphaFoldDB" id="A0A452QT87"/>
<protein>
    <recommendedName>
        <fullName evidence="6">KH type-2 domain-containing protein</fullName>
    </recommendedName>
</protein>
<reference evidence="7" key="2">
    <citation type="submission" date="2025-08" db="UniProtKB">
        <authorList>
            <consortium name="Ensembl"/>
        </authorList>
    </citation>
    <scope>IDENTIFICATION</scope>
</reference>
<dbReference type="GO" id="GO:0005634">
    <property type="term" value="C:nucleus"/>
    <property type="evidence" value="ECO:0007669"/>
    <property type="project" value="TreeGrafter"/>
</dbReference>
<dbReference type="Gene3D" id="3.30.300.20">
    <property type="match status" value="1"/>
</dbReference>
<dbReference type="GeneTree" id="ENSGT00390000008610"/>
<name>A0A452QT87_URSAM</name>
<dbReference type="GO" id="GO:0022627">
    <property type="term" value="C:cytosolic small ribosomal subunit"/>
    <property type="evidence" value="ECO:0007669"/>
    <property type="project" value="TreeGrafter"/>
</dbReference>
<evidence type="ECO:0000256" key="2">
    <source>
        <dbReference type="ARBA" id="ARBA00010761"/>
    </source>
</evidence>
<dbReference type="InterPro" id="IPR015946">
    <property type="entry name" value="KH_dom-like_a/b"/>
</dbReference>
<dbReference type="Proteomes" id="UP000291022">
    <property type="component" value="Unassembled WGS sequence"/>
</dbReference>
<evidence type="ECO:0000256" key="4">
    <source>
        <dbReference type="ARBA" id="ARBA00022980"/>
    </source>
</evidence>
<keyword evidence="8" id="KW-1185">Reference proteome</keyword>
<reference evidence="8" key="1">
    <citation type="submission" date="2016-06" db="EMBL/GenBank/DDBJ databases">
        <title>De novo assembly and RNA-Seq shows season-dependent expression and editing in black bear kidneys.</title>
        <authorList>
            <person name="Korstanje R."/>
            <person name="Srivastava A."/>
            <person name="Sarsani V.K."/>
            <person name="Sheehan S.M."/>
            <person name="Seger R.L."/>
            <person name="Barter M.E."/>
            <person name="Lindqvist C."/>
            <person name="Brody L.C."/>
            <person name="Mullikin J.C."/>
        </authorList>
    </citation>
    <scope>NUCLEOTIDE SEQUENCE [LARGE SCALE GENOMIC DNA]</scope>
</reference>
<evidence type="ECO:0000259" key="6">
    <source>
        <dbReference type="Pfam" id="PF07650"/>
    </source>
</evidence>
<keyword evidence="5" id="KW-0687">Ribonucleoprotein</keyword>
<dbReference type="PANTHER" id="PTHR11760:SF32">
    <property type="entry name" value="SMALL RIBOSOMAL SUBUNIT PROTEIN US3"/>
    <property type="match status" value="1"/>
</dbReference>
<evidence type="ECO:0000313" key="8">
    <source>
        <dbReference type="Proteomes" id="UP000291022"/>
    </source>
</evidence>
<dbReference type="FunFam" id="3.30.300.20:FF:000006">
    <property type="entry name" value="40S ribosomal protein S3"/>
    <property type="match status" value="1"/>
</dbReference>
<dbReference type="OMA" id="SSHCGTQ"/>
<keyword evidence="3" id="KW-0694">RNA-binding</keyword>
<dbReference type="SUPFAM" id="SSF54814">
    <property type="entry name" value="Prokaryotic type KH domain (KH-domain type II)"/>
    <property type="match status" value="1"/>
</dbReference>
<comment type="subcellular location">
    <subcellularLocation>
        <location evidence="1">Mitochondrion inner membrane</location>
        <topology evidence="1">Peripheral membrane protein</topology>
    </subcellularLocation>
</comment>
<dbReference type="InterPro" id="IPR057258">
    <property type="entry name" value="Ribosomal_uS3"/>
</dbReference>
<dbReference type="STRING" id="9643.ENSUAMP00000008796"/>
<evidence type="ECO:0000256" key="5">
    <source>
        <dbReference type="ARBA" id="ARBA00023274"/>
    </source>
</evidence>
<reference evidence="7" key="3">
    <citation type="submission" date="2025-09" db="UniProtKB">
        <authorList>
            <consortium name="Ensembl"/>
        </authorList>
    </citation>
    <scope>IDENTIFICATION</scope>
</reference>
<evidence type="ECO:0000256" key="3">
    <source>
        <dbReference type="ARBA" id="ARBA00022884"/>
    </source>
</evidence>
<accession>A0A452QT87</accession>
<evidence type="ECO:0000313" key="7">
    <source>
        <dbReference type="Ensembl" id="ENSUAMP00000008796.1"/>
    </source>
</evidence>
<dbReference type="Ensembl" id="ENSUAMT00000009907.1">
    <property type="protein sequence ID" value="ENSUAMP00000008796.1"/>
    <property type="gene ID" value="ENSUAMG00000007373.1"/>
</dbReference>
<dbReference type="InterPro" id="IPR004044">
    <property type="entry name" value="KH_dom_type_2"/>
</dbReference>
<organism evidence="7 8">
    <name type="scientific">Ursus americanus</name>
    <name type="common">American black bear</name>
    <name type="synonym">Euarctos americanus</name>
    <dbReference type="NCBI Taxonomy" id="9643"/>
    <lineage>
        <taxon>Eukaryota</taxon>
        <taxon>Metazoa</taxon>
        <taxon>Chordata</taxon>
        <taxon>Craniata</taxon>
        <taxon>Vertebrata</taxon>
        <taxon>Euteleostomi</taxon>
        <taxon>Mammalia</taxon>
        <taxon>Eutheria</taxon>
        <taxon>Laurasiatheria</taxon>
        <taxon>Carnivora</taxon>
        <taxon>Caniformia</taxon>
        <taxon>Ursidae</taxon>
        <taxon>Ursus</taxon>
    </lineage>
</organism>
<comment type="similarity">
    <text evidence="2">Belongs to the universal ribosomal protein uS3 family.</text>
</comment>